<evidence type="ECO:0000256" key="1">
    <source>
        <dbReference type="ARBA" id="ARBA00001917"/>
    </source>
</evidence>
<evidence type="ECO:0000259" key="8">
    <source>
        <dbReference type="Pfam" id="PF00881"/>
    </source>
</evidence>
<keyword evidence="7" id="KW-0520">NAD</keyword>
<dbReference type="EMBL" id="CP009238">
    <property type="protein sequence ID" value="AIL32680.1"/>
    <property type="molecule type" value="Genomic_DNA"/>
</dbReference>
<dbReference type="eggNOG" id="COG0778">
    <property type="taxonomic scope" value="Bacteria"/>
</dbReference>
<dbReference type="AlphaFoldDB" id="A0A077DCR6"/>
<dbReference type="PANTHER" id="PTHR23026:SF125">
    <property type="entry name" value="OXYGEN-INSENSITIVE NAD(P)H NITROREDUCTASE"/>
    <property type="match status" value="1"/>
</dbReference>
<dbReference type="InterPro" id="IPR050627">
    <property type="entry name" value="Nitroreductase/BluB"/>
</dbReference>
<dbReference type="Gene3D" id="3.40.109.10">
    <property type="entry name" value="NADH Oxidase"/>
    <property type="match status" value="1"/>
</dbReference>
<keyword evidence="3" id="KW-0285">Flavoprotein</keyword>
<keyword evidence="10" id="KW-1185">Reference proteome</keyword>
<gene>
    <name evidence="9" type="ORF">IX83_04590</name>
</gene>
<evidence type="ECO:0000256" key="5">
    <source>
        <dbReference type="ARBA" id="ARBA00022857"/>
    </source>
</evidence>
<evidence type="ECO:0000256" key="6">
    <source>
        <dbReference type="ARBA" id="ARBA00023002"/>
    </source>
</evidence>
<evidence type="ECO:0000256" key="4">
    <source>
        <dbReference type="ARBA" id="ARBA00022643"/>
    </source>
</evidence>
<proteinExistence type="inferred from homology"/>
<comment type="similarity">
    <text evidence="2">Belongs to the nitroreductase family.</text>
</comment>
<dbReference type="KEGG" id="bpsi:IX83_04590"/>
<dbReference type="HOGENOM" id="CLU_070764_4_1_4"/>
<dbReference type="PANTHER" id="PTHR23026">
    <property type="entry name" value="NADPH NITROREDUCTASE"/>
    <property type="match status" value="1"/>
</dbReference>
<protein>
    <recommendedName>
        <fullName evidence="8">Nitroreductase domain-containing protein</fullName>
    </recommendedName>
</protein>
<dbReference type="RefSeq" id="WP_038499672.1">
    <property type="nucleotide sequence ID" value="NZ_AFWK01000017.1"/>
</dbReference>
<dbReference type="STRING" id="1072685.IX83_04590"/>
<evidence type="ECO:0000313" key="9">
    <source>
        <dbReference type="EMBL" id="AIL32680.1"/>
    </source>
</evidence>
<dbReference type="InterPro" id="IPR029479">
    <property type="entry name" value="Nitroreductase"/>
</dbReference>
<evidence type="ECO:0000256" key="7">
    <source>
        <dbReference type="ARBA" id="ARBA00023027"/>
    </source>
</evidence>
<dbReference type="Proteomes" id="UP000028945">
    <property type="component" value="Chromosome"/>
</dbReference>
<dbReference type="SUPFAM" id="SSF55469">
    <property type="entry name" value="FMN-dependent nitroreductase-like"/>
    <property type="match status" value="1"/>
</dbReference>
<accession>A0A077DCR6</accession>
<dbReference type="GO" id="GO:0046256">
    <property type="term" value="P:2,4,6-trinitrotoluene catabolic process"/>
    <property type="evidence" value="ECO:0007669"/>
    <property type="project" value="TreeGrafter"/>
</dbReference>
<comment type="cofactor">
    <cofactor evidence="1">
        <name>FMN</name>
        <dbReference type="ChEBI" id="CHEBI:58210"/>
    </cofactor>
</comment>
<dbReference type="OrthoDB" id="9809288at2"/>
<dbReference type="InterPro" id="IPR000415">
    <property type="entry name" value="Nitroreductase-like"/>
</dbReference>
<dbReference type="GO" id="GO:0005829">
    <property type="term" value="C:cytosol"/>
    <property type="evidence" value="ECO:0007669"/>
    <property type="project" value="TreeGrafter"/>
</dbReference>
<dbReference type="Pfam" id="PF00881">
    <property type="entry name" value="Nitroreductase"/>
    <property type="match status" value="1"/>
</dbReference>
<reference evidence="9 10" key="1">
    <citation type="journal article" date="2014" name="BMC Genomics">
        <title>A genomic perspective on a new bacterial genus and species from the Alcaligenaceae family, Basilea psittacipulmonis.</title>
        <authorList>
            <person name="Whiteson K.L."/>
            <person name="Hernandez D."/>
            <person name="Lazarevic V."/>
            <person name="Gaia N."/>
            <person name="Farinelli L."/>
            <person name="Francois P."/>
            <person name="Pilo P."/>
            <person name="Frey J."/>
            <person name="Schrenzel J."/>
        </authorList>
    </citation>
    <scope>NUCLEOTIDE SEQUENCE [LARGE SCALE GENOMIC DNA]</scope>
    <source>
        <strain evidence="9 10">DSM 24701</strain>
    </source>
</reference>
<dbReference type="InterPro" id="IPR033878">
    <property type="entry name" value="NfsB-like"/>
</dbReference>
<organism evidence="9 10">
    <name type="scientific">Basilea psittacipulmonis DSM 24701</name>
    <dbReference type="NCBI Taxonomy" id="1072685"/>
    <lineage>
        <taxon>Bacteria</taxon>
        <taxon>Pseudomonadati</taxon>
        <taxon>Pseudomonadota</taxon>
        <taxon>Betaproteobacteria</taxon>
        <taxon>Burkholderiales</taxon>
        <taxon>Alcaligenaceae</taxon>
        <taxon>Basilea</taxon>
    </lineage>
</organism>
<dbReference type="CDD" id="cd02149">
    <property type="entry name" value="NfsB-like"/>
    <property type="match status" value="1"/>
</dbReference>
<feature type="domain" description="Nitroreductase" evidence="8">
    <location>
        <begin position="15"/>
        <end position="199"/>
    </location>
</feature>
<evidence type="ECO:0000256" key="2">
    <source>
        <dbReference type="ARBA" id="ARBA00007118"/>
    </source>
</evidence>
<keyword evidence="6" id="KW-0560">Oxidoreductase</keyword>
<keyword evidence="5" id="KW-0521">NADP</keyword>
<sequence length="219" mass="25304">MMIDKKTILDIFNFRHACKEFRTDKKIPQEDLQVILETARLSPTSLGYEHWKILVLRDPALRKAIQPYSWGMVKHLDNEACEVLFFIVEKNPRYDNEKFPKIFERRGIPADKLPKALERYKSFQVEDMKLLETPRALYDWACKQSYIALGNVMTAAAMMGIDSCAIEGMHYDSVNKILADAGAFDPEKYAVSVAVVFGYRANDAQKRLRLDLDELVTYL</sequence>
<dbReference type="GO" id="GO:0046857">
    <property type="term" value="F:oxidoreductase activity, acting on other nitrogenous compounds as donors, with NAD or NADP as acceptor"/>
    <property type="evidence" value="ECO:0007669"/>
    <property type="project" value="TreeGrafter"/>
</dbReference>
<name>A0A077DCR6_9BURK</name>
<evidence type="ECO:0000256" key="3">
    <source>
        <dbReference type="ARBA" id="ARBA00022630"/>
    </source>
</evidence>
<evidence type="ECO:0000313" key="10">
    <source>
        <dbReference type="Proteomes" id="UP000028945"/>
    </source>
</evidence>
<keyword evidence="4" id="KW-0288">FMN</keyword>